<keyword evidence="5" id="KW-0812">Transmembrane</keyword>
<sequence length="289" mass="32015">MKELKILAVVVFLTAIVYIGVEPYAHSKLHPAVTPADFQFQDLERTGKVGDAARGAETFMMAGCIGCHGLESQGMPFSMDNQSASQSFGVVPPDLSSAGLIYDETFLAALIKNPAKALMVEHKFNEANPHPMTSFYGLGEDLDQEIADIVAYLKSIAPASMSSVEIFDDACLRCHGMKYDNGKLMPTEADAILAYMGTIPPDLSPMIRARSHSFLETFINNPQKHLEGTSMPRVGLTKEAQLQVVDYMESIGDSKKEERERVGLYIMGYFVILSIFAYLWKNKVWREVK</sequence>
<name>A0ABS2WPK8_9BACT</name>
<accession>A0ABS2WPK8</accession>
<feature type="transmembrane region" description="Helical" evidence="5">
    <location>
        <begin position="262"/>
        <end position="280"/>
    </location>
</feature>
<evidence type="ECO:0000256" key="1">
    <source>
        <dbReference type="ARBA" id="ARBA00022617"/>
    </source>
</evidence>
<dbReference type="SUPFAM" id="SSF46626">
    <property type="entry name" value="Cytochrome c"/>
    <property type="match status" value="2"/>
</dbReference>
<evidence type="ECO:0000256" key="4">
    <source>
        <dbReference type="PROSITE-ProRule" id="PRU00433"/>
    </source>
</evidence>
<dbReference type="InterPro" id="IPR021195">
    <property type="entry name" value="Ubol_Cyt_c_Rdtase_Cyt_c_su_prd"/>
</dbReference>
<keyword evidence="3 4" id="KW-0408">Iron</keyword>
<evidence type="ECO:0000256" key="3">
    <source>
        <dbReference type="ARBA" id="ARBA00023004"/>
    </source>
</evidence>
<dbReference type="PIRSF" id="PIRSF019225">
    <property type="entry name" value="Ubol_Cyt_c_Rdtase_Cyt_c_su_prd"/>
    <property type="match status" value="1"/>
</dbReference>
<gene>
    <name evidence="7" type="ORF">JWV37_00055</name>
</gene>
<evidence type="ECO:0000313" key="8">
    <source>
        <dbReference type="Proteomes" id="UP000703590"/>
    </source>
</evidence>
<reference evidence="7 8" key="2">
    <citation type="submission" date="2021-02" db="EMBL/GenBank/DDBJ databases">
        <title>Sulfurospirillum tamanensis sp. nov.</title>
        <authorList>
            <person name="Frolova A."/>
            <person name="Merkel A."/>
            <person name="Slobodkin A."/>
        </authorList>
    </citation>
    <scope>NUCLEOTIDE SEQUENCE [LARGE SCALE GENOMIC DNA]</scope>
    <source>
        <strain evidence="7 8">T05b</strain>
    </source>
</reference>
<dbReference type="Proteomes" id="UP000703590">
    <property type="component" value="Unassembled WGS sequence"/>
</dbReference>
<dbReference type="InterPro" id="IPR036909">
    <property type="entry name" value="Cyt_c-like_dom_sf"/>
</dbReference>
<dbReference type="RefSeq" id="WP_205457602.1">
    <property type="nucleotide sequence ID" value="NZ_JAFHKK010000001.1"/>
</dbReference>
<evidence type="ECO:0000313" key="7">
    <source>
        <dbReference type="EMBL" id="MBN2963159.1"/>
    </source>
</evidence>
<dbReference type="InterPro" id="IPR009056">
    <property type="entry name" value="Cyt_c-like_dom"/>
</dbReference>
<proteinExistence type="predicted"/>
<keyword evidence="5" id="KW-0472">Membrane</keyword>
<keyword evidence="8" id="KW-1185">Reference proteome</keyword>
<evidence type="ECO:0000256" key="5">
    <source>
        <dbReference type="SAM" id="Phobius"/>
    </source>
</evidence>
<reference evidence="7 8" key="3">
    <citation type="submission" date="2021-02" db="EMBL/GenBank/DDBJ databases">
        <authorList>
            <person name="Merkel A.Y."/>
        </authorList>
    </citation>
    <scope>NUCLEOTIDE SEQUENCE [LARGE SCALE GENOMIC DNA]</scope>
    <source>
        <strain evidence="7 8">T05b</strain>
    </source>
</reference>
<feature type="domain" description="Cytochrome c" evidence="6">
    <location>
        <begin position="50"/>
        <end position="157"/>
    </location>
</feature>
<dbReference type="Gene3D" id="1.10.760.10">
    <property type="entry name" value="Cytochrome c-like domain"/>
    <property type="match status" value="2"/>
</dbReference>
<dbReference type="PROSITE" id="PS51007">
    <property type="entry name" value="CYTC"/>
    <property type="match status" value="2"/>
</dbReference>
<evidence type="ECO:0000256" key="2">
    <source>
        <dbReference type="ARBA" id="ARBA00022723"/>
    </source>
</evidence>
<keyword evidence="1 4" id="KW-0349">Heme</keyword>
<feature type="domain" description="Cytochrome c" evidence="6">
    <location>
        <begin position="158"/>
        <end position="270"/>
    </location>
</feature>
<organism evidence="7 8">
    <name type="scientific">Sulfurospirillum tamanense</name>
    <dbReference type="NCBI Taxonomy" id="2813362"/>
    <lineage>
        <taxon>Bacteria</taxon>
        <taxon>Pseudomonadati</taxon>
        <taxon>Campylobacterota</taxon>
        <taxon>Epsilonproteobacteria</taxon>
        <taxon>Campylobacterales</taxon>
        <taxon>Sulfurospirillaceae</taxon>
        <taxon>Sulfurospirillum</taxon>
    </lineage>
</organism>
<feature type="transmembrane region" description="Helical" evidence="5">
    <location>
        <begin position="6"/>
        <end position="25"/>
    </location>
</feature>
<dbReference type="EMBL" id="JAFHKK010000001">
    <property type="protein sequence ID" value="MBN2963159.1"/>
    <property type="molecule type" value="Genomic_DNA"/>
</dbReference>
<protein>
    <submittedName>
        <fullName evidence="7">Cytochrome c1</fullName>
    </submittedName>
</protein>
<keyword evidence="2 4" id="KW-0479">Metal-binding</keyword>
<evidence type="ECO:0000259" key="6">
    <source>
        <dbReference type="PROSITE" id="PS51007"/>
    </source>
</evidence>
<reference evidence="8" key="1">
    <citation type="submission" date="2021-02" db="EMBL/GenBank/DDBJ databases">
        <title>Sulfurospirillum tamanensis sp. nov.</title>
        <authorList>
            <person name="Merkel A.Y."/>
        </authorList>
    </citation>
    <scope>NUCLEOTIDE SEQUENCE [LARGE SCALE GENOMIC DNA]</scope>
    <source>
        <strain evidence="8">T05b</strain>
    </source>
</reference>
<dbReference type="Pfam" id="PF00034">
    <property type="entry name" value="Cytochrom_C"/>
    <property type="match status" value="1"/>
</dbReference>
<keyword evidence="5" id="KW-1133">Transmembrane helix</keyword>
<comment type="caution">
    <text evidence="7">The sequence shown here is derived from an EMBL/GenBank/DDBJ whole genome shotgun (WGS) entry which is preliminary data.</text>
</comment>